<feature type="compositionally biased region" description="Polar residues" evidence="1">
    <location>
        <begin position="19"/>
        <end position="29"/>
    </location>
</feature>
<accession>A0A1Y1ILA6</accession>
<dbReference type="AlphaFoldDB" id="A0A1Y1ILA6"/>
<protein>
    <submittedName>
        <fullName evidence="2">Uncharacterized protein</fullName>
    </submittedName>
</protein>
<proteinExistence type="predicted"/>
<evidence type="ECO:0000313" key="2">
    <source>
        <dbReference type="EMBL" id="GAQ91584.1"/>
    </source>
</evidence>
<reference evidence="2 3" key="1">
    <citation type="journal article" date="2014" name="Nat. Commun.">
        <title>Klebsormidium flaccidum genome reveals primary factors for plant terrestrial adaptation.</title>
        <authorList>
            <person name="Hori K."/>
            <person name="Maruyama F."/>
            <person name="Fujisawa T."/>
            <person name="Togashi T."/>
            <person name="Yamamoto N."/>
            <person name="Seo M."/>
            <person name="Sato S."/>
            <person name="Yamada T."/>
            <person name="Mori H."/>
            <person name="Tajima N."/>
            <person name="Moriyama T."/>
            <person name="Ikeuchi M."/>
            <person name="Watanabe M."/>
            <person name="Wada H."/>
            <person name="Kobayashi K."/>
            <person name="Saito M."/>
            <person name="Masuda T."/>
            <person name="Sasaki-Sekimoto Y."/>
            <person name="Mashiguchi K."/>
            <person name="Awai K."/>
            <person name="Shimojima M."/>
            <person name="Masuda S."/>
            <person name="Iwai M."/>
            <person name="Nobusawa T."/>
            <person name="Narise T."/>
            <person name="Kondo S."/>
            <person name="Saito H."/>
            <person name="Sato R."/>
            <person name="Murakawa M."/>
            <person name="Ihara Y."/>
            <person name="Oshima-Yamada Y."/>
            <person name="Ohtaka K."/>
            <person name="Satoh M."/>
            <person name="Sonobe K."/>
            <person name="Ishii M."/>
            <person name="Ohtani R."/>
            <person name="Kanamori-Sato M."/>
            <person name="Honoki R."/>
            <person name="Miyazaki D."/>
            <person name="Mochizuki H."/>
            <person name="Umetsu J."/>
            <person name="Higashi K."/>
            <person name="Shibata D."/>
            <person name="Kamiya Y."/>
            <person name="Sato N."/>
            <person name="Nakamura Y."/>
            <person name="Tabata S."/>
            <person name="Ida S."/>
            <person name="Kurokawa K."/>
            <person name="Ohta H."/>
        </authorList>
    </citation>
    <scope>NUCLEOTIDE SEQUENCE [LARGE SCALE GENOMIC DNA]</scope>
    <source>
        <strain evidence="2 3">NIES-2285</strain>
    </source>
</reference>
<organism evidence="2 3">
    <name type="scientific">Klebsormidium nitens</name>
    <name type="common">Green alga</name>
    <name type="synonym">Ulothrix nitens</name>
    <dbReference type="NCBI Taxonomy" id="105231"/>
    <lineage>
        <taxon>Eukaryota</taxon>
        <taxon>Viridiplantae</taxon>
        <taxon>Streptophyta</taxon>
        <taxon>Klebsormidiophyceae</taxon>
        <taxon>Klebsormidiales</taxon>
        <taxon>Klebsormidiaceae</taxon>
        <taxon>Klebsormidium</taxon>
    </lineage>
</organism>
<sequence length="531" mass="59011">MAQGAGSALGDPPHKRTANGVNGSATRASAPSLPAEVVGKILSLTGENATFIARVAVLGRAWRDAVEWLDHLDVRLHETSILERSAKSQAGVTRLILRARRLQILDLEFTHSQNSEEDLTLTNHSATPVAVLEPSTLAKWINHTKPSLLQLAVAVTTSRNPIVNEAALVETILIHTRGATKLNKLWLHNLDLDLPTIQGAPQGTFPIMAASLKPRRMSQVFVEHFLAQSPKLLFMNVDLATEEQELTFTSDRLQRLAITILAGTRVNSLTVNMPALMRLKVESPYPFGPLHAPLCTKLSHLNVRVFSPGPEVEDKFRVNLAPELRELQGATFHLPNCSWERVKAMVGHAPSVQHVAFTRSMDSVLSRMDLEVEGMIRMFPRLVSAYFGEAIFCDMMGQGGGENWRGEAKWRDMQAMRVVTTTTSREFVIAIAKLLRKCPKLMVLEIARPYGCEEDRVAAAVAGDAGYESSDSQEQPLVDYRELERDNLEAVVGRLRKKYPKLYVKGDFGVGEYDYYGWQFSVICRPNRDAL</sequence>
<dbReference type="Proteomes" id="UP000054558">
    <property type="component" value="Unassembled WGS sequence"/>
</dbReference>
<dbReference type="EMBL" id="DF237761">
    <property type="protein sequence ID" value="GAQ91584.1"/>
    <property type="molecule type" value="Genomic_DNA"/>
</dbReference>
<name>A0A1Y1ILA6_KLENI</name>
<evidence type="ECO:0000256" key="1">
    <source>
        <dbReference type="SAM" id="MobiDB-lite"/>
    </source>
</evidence>
<evidence type="ECO:0000313" key="3">
    <source>
        <dbReference type="Proteomes" id="UP000054558"/>
    </source>
</evidence>
<gene>
    <name evidence="2" type="ORF">KFL_008120030</name>
</gene>
<keyword evidence="3" id="KW-1185">Reference proteome</keyword>
<feature type="region of interest" description="Disordered" evidence="1">
    <location>
        <begin position="1"/>
        <end position="29"/>
    </location>
</feature>